<evidence type="ECO:0000256" key="1">
    <source>
        <dbReference type="SAM" id="MobiDB-lite"/>
    </source>
</evidence>
<dbReference type="STRING" id="538381.GCA_001696535_01165"/>
<dbReference type="OrthoDB" id="7677861at2"/>
<proteinExistence type="predicted"/>
<protein>
    <submittedName>
        <fullName evidence="2">FlaG protein</fullName>
    </submittedName>
</protein>
<dbReference type="InterPro" id="IPR035924">
    <property type="entry name" value="FlaG-like_sf"/>
</dbReference>
<dbReference type="InterPro" id="IPR005186">
    <property type="entry name" value="FlaG"/>
</dbReference>
<feature type="compositionally biased region" description="Low complexity" evidence="1">
    <location>
        <begin position="51"/>
        <end position="60"/>
    </location>
</feature>
<dbReference type="EMBL" id="OBML01000001">
    <property type="protein sequence ID" value="SOB89175.1"/>
    <property type="molecule type" value="Genomic_DNA"/>
</dbReference>
<feature type="compositionally biased region" description="Low complexity" evidence="1">
    <location>
        <begin position="19"/>
        <end position="31"/>
    </location>
</feature>
<dbReference type="AlphaFoldDB" id="A0A285R4X6"/>
<evidence type="ECO:0000313" key="2">
    <source>
        <dbReference type="EMBL" id="SOB89175.1"/>
    </source>
</evidence>
<dbReference type="Proteomes" id="UP000219331">
    <property type="component" value="Unassembled WGS sequence"/>
</dbReference>
<reference evidence="2 3" key="1">
    <citation type="submission" date="2017-08" db="EMBL/GenBank/DDBJ databases">
        <authorList>
            <person name="de Groot N.N."/>
        </authorList>
    </citation>
    <scope>NUCLEOTIDE SEQUENCE [LARGE SCALE GENOMIC DNA]</scope>
    <source>
        <strain evidence="2 3">USBA 352</strain>
    </source>
</reference>
<feature type="region of interest" description="Disordered" evidence="1">
    <location>
        <begin position="1"/>
        <end position="60"/>
    </location>
</feature>
<name>A0A285R4X6_9HYPH</name>
<keyword evidence="3" id="KW-1185">Reference proteome</keyword>
<organism evidence="2 3">
    <name type="scientific">Stappia indica</name>
    <dbReference type="NCBI Taxonomy" id="538381"/>
    <lineage>
        <taxon>Bacteria</taxon>
        <taxon>Pseudomonadati</taxon>
        <taxon>Pseudomonadota</taxon>
        <taxon>Alphaproteobacteria</taxon>
        <taxon>Hyphomicrobiales</taxon>
        <taxon>Stappiaceae</taxon>
        <taxon>Stappia</taxon>
    </lineage>
</organism>
<accession>A0A285R4X6</accession>
<gene>
    <name evidence="2" type="ORF">SAMN05421512_10183</name>
</gene>
<dbReference type="Gene3D" id="3.30.160.170">
    <property type="entry name" value="FlaG-like"/>
    <property type="match status" value="1"/>
</dbReference>
<sequence>MEATPIRTVAYTPTPAAPKPSEASASPAARTDVPPEKSVQPASETTASRPAAENNFAKAEANIKREEFRDKVTDSIVFRAVDMTTGEVVQQIPEESLLRLRRAFAETTQKDMTGLAFSRSL</sequence>
<evidence type="ECO:0000313" key="3">
    <source>
        <dbReference type="Proteomes" id="UP000219331"/>
    </source>
</evidence>
<dbReference type="Pfam" id="PF03646">
    <property type="entry name" value="FlaG"/>
    <property type="match status" value="1"/>
</dbReference>
<dbReference type="SUPFAM" id="SSF160214">
    <property type="entry name" value="FlaG-like"/>
    <property type="match status" value="1"/>
</dbReference>